<name>A0ABV0JZJ2_9CYAN</name>
<dbReference type="SUPFAM" id="SSF47240">
    <property type="entry name" value="Ferritin-like"/>
    <property type="match status" value="1"/>
</dbReference>
<evidence type="ECO:0000313" key="2">
    <source>
        <dbReference type="Proteomes" id="UP001482513"/>
    </source>
</evidence>
<sequence>MILARKPKLGQNRWVLDQVLPLNSSIAEQYFTHAPNGVWQNFCSLLSRDVYSEGDSQSLYDYVMSRQAEMSADFLAMLGLWLADELKHYEALRRTYHCLSGVSFVDMDRCFSERVHDFDPLQITLQDEFTLLVTLMFDEIGSVYSYRRDLAEYYQHFGPNIQKIGHHLVKDEGMHFNNAAELLLAHHQHRLGDVRAFLEKISQLEGSLKTYYKTFFLDHAQEQYRFPKHFNQVIIRVILARLGLGQQPTSKELKELWQWIPEGYSLVPIFDAATRHHAAAVS</sequence>
<gene>
    <name evidence="1" type="ORF">NC992_03385</name>
</gene>
<keyword evidence="2" id="KW-1185">Reference proteome</keyword>
<evidence type="ECO:0000313" key="1">
    <source>
        <dbReference type="EMBL" id="MEP0945908.1"/>
    </source>
</evidence>
<dbReference type="Proteomes" id="UP001482513">
    <property type="component" value="Unassembled WGS sequence"/>
</dbReference>
<proteinExistence type="predicted"/>
<dbReference type="EMBL" id="JAMPKX010000001">
    <property type="protein sequence ID" value="MEP0945908.1"/>
    <property type="molecule type" value="Genomic_DNA"/>
</dbReference>
<organism evidence="1 2">
    <name type="scientific">Leptolyngbya subtilissima DQ-A4</name>
    <dbReference type="NCBI Taxonomy" id="2933933"/>
    <lineage>
        <taxon>Bacteria</taxon>
        <taxon>Bacillati</taxon>
        <taxon>Cyanobacteriota</taxon>
        <taxon>Cyanophyceae</taxon>
        <taxon>Leptolyngbyales</taxon>
        <taxon>Leptolyngbyaceae</taxon>
        <taxon>Leptolyngbya group</taxon>
        <taxon>Leptolyngbya</taxon>
    </lineage>
</organism>
<dbReference type="Gene3D" id="1.10.620.20">
    <property type="entry name" value="Ribonucleotide Reductase, subunit A"/>
    <property type="match status" value="1"/>
</dbReference>
<comment type="caution">
    <text evidence="1">The sequence shown here is derived from an EMBL/GenBank/DDBJ whole genome shotgun (WGS) entry which is preliminary data.</text>
</comment>
<dbReference type="InterPro" id="IPR009078">
    <property type="entry name" value="Ferritin-like_SF"/>
</dbReference>
<evidence type="ECO:0008006" key="3">
    <source>
        <dbReference type="Google" id="ProtNLM"/>
    </source>
</evidence>
<protein>
    <recommendedName>
        <fullName evidence="3">Ferritin-like domain-containing protein</fullName>
    </recommendedName>
</protein>
<accession>A0ABV0JZJ2</accession>
<dbReference type="RefSeq" id="WP_190699390.1">
    <property type="nucleotide sequence ID" value="NZ_JAMPKX010000001.1"/>
</dbReference>
<dbReference type="InterPro" id="IPR012348">
    <property type="entry name" value="RNR-like"/>
</dbReference>
<reference evidence="1 2" key="1">
    <citation type="submission" date="2022-04" db="EMBL/GenBank/DDBJ databases">
        <title>Positive selection, recombination, and allopatry shape intraspecific diversity of widespread and dominant cyanobacteria.</title>
        <authorList>
            <person name="Wei J."/>
            <person name="Shu W."/>
            <person name="Hu C."/>
        </authorList>
    </citation>
    <scope>NUCLEOTIDE SEQUENCE [LARGE SCALE GENOMIC DNA]</scope>
    <source>
        <strain evidence="1 2">DQ-A4</strain>
    </source>
</reference>